<gene>
    <name evidence="4" type="ORF">TTHERM_00442660</name>
</gene>
<dbReference type="KEGG" id="tet:TTHERM_00442660"/>
<dbReference type="Gene3D" id="3.40.50.11500">
    <property type="match status" value="1"/>
</dbReference>
<dbReference type="AlphaFoldDB" id="I7M055"/>
<dbReference type="GO" id="GO:0055037">
    <property type="term" value="C:recycling endosome"/>
    <property type="evidence" value="ECO:0007669"/>
    <property type="project" value="TreeGrafter"/>
</dbReference>
<dbReference type="InParanoid" id="I7M055"/>
<dbReference type="PANTHER" id="PTHR13677:SF0">
    <property type="entry name" value="LD41638P"/>
    <property type="match status" value="1"/>
</dbReference>
<dbReference type="HOGENOM" id="CLU_532669_0_0_1"/>
<dbReference type="STRING" id="312017.I7M055"/>
<evidence type="ECO:0000259" key="3">
    <source>
        <dbReference type="PROSITE" id="PS50211"/>
    </source>
</evidence>
<dbReference type="GO" id="GO:0005085">
    <property type="term" value="F:guanyl-nucleotide exchange factor activity"/>
    <property type="evidence" value="ECO:0007669"/>
    <property type="project" value="InterPro"/>
</dbReference>
<comment type="similarity">
    <text evidence="1">Belongs to the DENND6 family.</text>
</comment>
<dbReference type="Proteomes" id="UP000009168">
    <property type="component" value="Unassembled WGS sequence"/>
</dbReference>
<organism evidence="4 5">
    <name type="scientific">Tetrahymena thermophila (strain SB210)</name>
    <dbReference type="NCBI Taxonomy" id="312017"/>
    <lineage>
        <taxon>Eukaryota</taxon>
        <taxon>Sar</taxon>
        <taxon>Alveolata</taxon>
        <taxon>Ciliophora</taxon>
        <taxon>Intramacronucleata</taxon>
        <taxon>Oligohymenophorea</taxon>
        <taxon>Hymenostomatida</taxon>
        <taxon>Tetrahymenina</taxon>
        <taxon>Tetrahymenidae</taxon>
        <taxon>Tetrahymena</taxon>
    </lineage>
</organism>
<name>I7M055_TETTS</name>
<evidence type="ECO:0000313" key="5">
    <source>
        <dbReference type="Proteomes" id="UP000009168"/>
    </source>
</evidence>
<evidence type="ECO:0000256" key="2">
    <source>
        <dbReference type="SAM" id="MobiDB-lite"/>
    </source>
</evidence>
<dbReference type="PANTHER" id="PTHR13677">
    <property type="entry name" value="LD41638P"/>
    <property type="match status" value="1"/>
</dbReference>
<accession>I7M055</accession>
<feature type="compositionally biased region" description="Polar residues" evidence="2">
    <location>
        <begin position="231"/>
        <end position="245"/>
    </location>
</feature>
<protein>
    <submittedName>
        <fullName evidence="4">Polarity axis stabilization protein</fullName>
    </submittedName>
</protein>
<dbReference type="EMBL" id="GG662665">
    <property type="protein sequence ID" value="EAR85516.2"/>
    <property type="molecule type" value="Genomic_DNA"/>
</dbReference>
<dbReference type="InterPro" id="IPR037516">
    <property type="entry name" value="Tripartite_DENN"/>
</dbReference>
<dbReference type="RefSeq" id="XP_001033179.2">
    <property type="nucleotide sequence ID" value="XM_001033179.3"/>
</dbReference>
<dbReference type="PROSITE" id="PS50211">
    <property type="entry name" value="DENN"/>
    <property type="match status" value="1"/>
</dbReference>
<evidence type="ECO:0000256" key="1">
    <source>
        <dbReference type="ARBA" id="ARBA00007159"/>
    </source>
</evidence>
<keyword evidence="5" id="KW-1185">Reference proteome</keyword>
<dbReference type="InterPro" id="IPR024224">
    <property type="entry name" value="DENND6"/>
</dbReference>
<feature type="domain" description="UDENN" evidence="3">
    <location>
        <begin position="21"/>
        <end position="528"/>
    </location>
</feature>
<dbReference type="OrthoDB" id="417513at2759"/>
<feature type="region of interest" description="Disordered" evidence="2">
    <location>
        <begin position="231"/>
        <end position="251"/>
    </location>
</feature>
<dbReference type="eggNOG" id="KOG2432">
    <property type="taxonomic scope" value="Eukaryota"/>
</dbReference>
<proteinExistence type="inferred from homology"/>
<evidence type="ECO:0000313" key="4">
    <source>
        <dbReference type="EMBL" id="EAR85516.2"/>
    </source>
</evidence>
<dbReference type="OMA" id="EANLEHW"/>
<dbReference type="GeneID" id="7837532"/>
<sequence>MDDGQHNLSNINYDKIAGWIVGIAIVEFDVDLGQVVKHLYPQDCLNQNEQKAISHMSFPDSNSFTKAEGSSQYIFRVKRQVKDIENRFCFGFTYFQQKKDNAIQRGYKQQSVVIFTNYPFIRFFNQISEIVGKHTFNNPDNLDIIINQALMDISEWPEPENNKAYSLLFLGEIINLEIPRHVQIARKRLSQQQISNQIVSNFTQINGSPPELIENKQVNLSVEKQNSSILQSDNELNQQSNSQTNSEEKKNQKVKSFQDLNILHVQSQQNGIQSMLSTHDCQEKGFFQEFNIYKIVRKNKVHNLWKIWEIVLTNQPLLIVADSPEECSELVFGAISLISPLEYVGDYRPYFTIYDLEYKTIKDECDKKMTRNIIIGITNPFFLKTLPDFPVVLRFDSQYGKMNGDTKKSSSEKVFPFEVNQKNSKVQINYDKTIDKMLLPIESVETDAINNSLIRKSFRNLTQQFIQTFEDYFDNQKNDIKIFDQKEFFKSLESKKFAFQDLFEKKTKIIQLYEKFLISANFLNYIKQKKNIYFTKTLLKY</sequence>
<reference evidence="5" key="1">
    <citation type="journal article" date="2006" name="PLoS Biol.">
        <title>Macronuclear genome sequence of the ciliate Tetrahymena thermophila, a model eukaryote.</title>
        <authorList>
            <person name="Eisen J.A."/>
            <person name="Coyne R.S."/>
            <person name="Wu M."/>
            <person name="Wu D."/>
            <person name="Thiagarajan M."/>
            <person name="Wortman J.R."/>
            <person name="Badger J.H."/>
            <person name="Ren Q."/>
            <person name="Amedeo P."/>
            <person name="Jones K.M."/>
            <person name="Tallon L.J."/>
            <person name="Delcher A.L."/>
            <person name="Salzberg S.L."/>
            <person name="Silva J.C."/>
            <person name="Haas B.J."/>
            <person name="Majoros W.H."/>
            <person name="Farzad M."/>
            <person name="Carlton J.M."/>
            <person name="Smith R.K. Jr."/>
            <person name="Garg J."/>
            <person name="Pearlman R.E."/>
            <person name="Karrer K.M."/>
            <person name="Sun L."/>
            <person name="Manning G."/>
            <person name="Elde N.C."/>
            <person name="Turkewitz A.P."/>
            <person name="Asai D.J."/>
            <person name="Wilkes D.E."/>
            <person name="Wang Y."/>
            <person name="Cai H."/>
            <person name="Collins K."/>
            <person name="Stewart B.A."/>
            <person name="Lee S.R."/>
            <person name="Wilamowska K."/>
            <person name="Weinberg Z."/>
            <person name="Ruzzo W.L."/>
            <person name="Wloga D."/>
            <person name="Gaertig J."/>
            <person name="Frankel J."/>
            <person name="Tsao C.-C."/>
            <person name="Gorovsky M.A."/>
            <person name="Keeling P.J."/>
            <person name="Waller R.F."/>
            <person name="Patron N.J."/>
            <person name="Cherry J.M."/>
            <person name="Stover N.A."/>
            <person name="Krieger C.J."/>
            <person name="del Toro C."/>
            <person name="Ryder H.F."/>
            <person name="Williamson S.C."/>
            <person name="Barbeau R.A."/>
            <person name="Hamilton E.P."/>
            <person name="Orias E."/>
        </authorList>
    </citation>
    <scope>NUCLEOTIDE SEQUENCE [LARGE SCALE GENOMIC DNA]</scope>
    <source>
        <strain evidence="5">SB210</strain>
    </source>
</reference>
<dbReference type="InterPro" id="IPR043153">
    <property type="entry name" value="DENN_C"/>
</dbReference>